<dbReference type="OrthoDB" id="9812656at2"/>
<keyword evidence="2" id="KW-0456">Lyase</keyword>
<protein>
    <submittedName>
        <fullName evidence="2">Lactoylglutathione lyase</fullName>
    </submittedName>
</protein>
<evidence type="ECO:0000313" key="3">
    <source>
        <dbReference type="Proteomes" id="UP000295375"/>
    </source>
</evidence>
<evidence type="ECO:0000259" key="1">
    <source>
        <dbReference type="PROSITE" id="PS51819"/>
    </source>
</evidence>
<dbReference type="Gene3D" id="3.10.180.10">
    <property type="entry name" value="2,3-Dihydroxybiphenyl 1,2-Dioxygenase, domain 1"/>
    <property type="match status" value="1"/>
</dbReference>
<gene>
    <name evidence="2" type="ORF">EV696_10396</name>
</gene>
<evidence type="ECO:0000313" key="2">
    <source>
        <dbReference type="EMBL" id="TDQ49727.1"/>
    </source>
</evidence>
<dbReference type="AlphaFoldDB" id="A0A4V6PWS5"/>
<comment type="caution">
    <text evidence="2">The sequence shown here is derived from an EMBL/GenBank/DDBJ whole genome shotgun (WGS) entry which is preliminary data.</text>
</comment>
<reference evidence="2 3" key="1">
    <citation type="submission" date="2019-03" db="EMBL/GenBank/DDBJ databases">
        <title>Genomic Encyclopedia of Type Strains, Phase IV (KMG-IV): sequencing the most valuable type-strain genomes for metagenomic binning, comparative biology and taxonomic classification.</title>
        <authorList>
            <person name="Goeker M."/>
        </authorList>
    </citation>
    <scope>NUCLEOTIDE SEQUENCE [LARGE SCALE GENOMIC DNA]</scope>
    <source>
        <strain evidence="2 3">DSM 103792</strain>
    </source>
</reference>
<dbReference type="InterPro" id="IPR029068">
    <property type="entry name" value="Glyas_Bleomycin-R_OHBP_Dase"/>
</dbReference>
<dbReference type="SUPFAM" id="SSF54593">
    <property type="entry name" value="Glyoxalase/Bleomycin resistance protein/Dihydroxybiphenyl dioxygenase"/>
    <property type="match status" value="1"/>
</dbReference>
<keyword evidence="3" id="KW-1185">Reference proteome</keyword>
<feature type="domain" description="VOC" evidence="1">
    <location>
        <begin position="3"/>
        <end position="118"/>
    </location>
</feature>
<dbReference type="PROSITE" id="PS51819">
    <property type="entry name" value="VOC"/>
    <property type="match status" value="1"/>
</dbReference>
<sequence>MFKALMTALYSIPAERMAEAKDWYSRAFNIKPYFEEPFYIGFNIAGYELGLLPKETGEAMEQTTGSMPVWGVENIAQTHKALLALGATELEAPSDVGGDILVSRLKDPFGNFLGLIQNPHFPNTNA</sequence>
<organism evidence="2 3">
    <name type="scientific">Permianibacter aggregans</name>
    <dbReference type="NCBI Taxonomy" id="1510150"/>
    <lineage>
        <taxon>Bacteria</taxon>
        <taxon>Pseudomonadati</taxon>
        <taxon>Pseudomonadota</taxon>
        <taxon>Gammaproteobacteria</taxon>
        <taxon>Pseudomonadales</taxon>
        <taxon>Pseudomonadaceae</taxon>
        <taxon>Permianibacter</taxon>
    </lineage>
</organism>
<dbReference type="Proteomes" id="UP000295375">
    <property type="component" value="Unassembled WGS sequence"/>
</dbReference>
<proteinExistence type="predicted"/>
<accession>A0A4V6PWS5</accession>
<dbReference type="EMBL" id="SNYM01000003">
    <property type="protein sequence ID" value="TDQ49727.1"/>
    <property type="molecule type" value="Genomic_DNA"/>
</dbReference>
<dbReference type="GO" id="GO:0016829">
    <property type="term" value="F:lyase activity"/>
    <property type="evidence" value="ECO:0007669"/>
    <property type="project" value="UniProtKB-KW"/>
</dbReference>
<dbReference type="RefSeq" id="WP_133588294.1">
    <property type="nucleotide sequence ID" value="NZ_CP037953.1"/>
</dbReference>
<name>A0A4V6PWS5_9GAMM</name>
<dbReference type="InterPro" id="IPR004360">
    <property type="entry name" value="Glyas_Fos-R_dOase_dom"/>
</dbReference>
<dbReference type="Pfam" id="PF00903">
    <property type="entry name" value="Glyoxalase"/>
    <property type="match status" value="1"/>
</dbReference>
<dbReference type="InterPro" id="IPR037523">
    <property type="entry name" value="VOC_core"/>
</dbReference>